<accession>A0A1F6FJ76</accession>
<keyword evidence="1" id="KW-0472">Membrane</keyword>
<organism evidence="2 3">
    <name type="scientific">Candidatus Kaiserbacteria bacterium RIFOXYB1_FULL_46_14</name>
    <dbReference type="NCBI Taxonomy" id="1798531"/>
    <lineage>
        <taxon>Bacteria</taxon>
        <taxon>Candidatus Kaiseribacteriota</taxon>
    </lineage>
</organism>
<evidence type="ECO:0000313" key="2">
    <source>
        <dbReference type="EMBL" id="OGG85909.1"/>
    </source>
</evidence>
<dbReference type="Proteomes" id="UP000177395">
    <property type="component" value="Unassembled WGS sequence"/>
</dbReference>
<evidence type="ECO:0000256" key="1">
    <source>
        <dbReference type="SAM" id="Phobius"/>
    </source>
</evidence>
<dbReference type="EMBL" id="MFMS01000004">
    <property type="protein sequence ID" value="OGG85909.1"/>
    <property type="molecule type" value="Genomic_DNA"/>
</dbReference>
<keyword evidence="1" id="KW-1133">Transmembrane helix</keyword>
<protein>
    <submittedName>
        <fullName evidence="2">Uncharacterized protein</fullName>
    </submittedName>
</protein>
<keyword evidence="1" id="KW-0812">Transmembrane</keyword>
<dbReference type="STRING" id="1798531.A2392_00670"/>
<proteinExistence type="predicted"/>
<feature type="transmembrane region" description="Helical" evidence="1">
    <location>
        <begin position="5"/>
        <end position="25"/>
    </location>
</feature>
<comment type="caution">
    <text evidence="2">The sequence shown here is derived from an EMBL/GenBank/DDBJ whole genome shotgun (WGS) entry which is preliminary data.</text>
</comment>
<name>A0A1F6FJ76_9BACT</name>
<evidence type="ECO:0000313" key="3">
    <source>
        <dbReference type="Proteomes" id="UP000177395"/>
    </source>
</evidence>
<reference evidence="2 3" key="1">
    <citation type="journal article" date="2016" name="Nat. Commun.">
        <title>Thousands of microbial genomes shed light on interconnected biogeochemical processes in an aquifer system.</title>
        <authorList>
            <person name="Anantharaman K."/>
            <person name="Brown C.T."/>
            <person name="Hug L.A."/>
            <person name="Sharon I."/>
            <person name="Castelle C.J."/>
            <person name="Probst A.J."/>
            <person name="Thomas B.C."/>
            <person name="Singh A."/>
            <person name="Wilkins M.J."/>
            <person name="Karaoz U."/>
            <person name="Brodie E.L."/>
            <person name="Williams K.H."/>
            <person name="Hubbard S.S."/>
            <person name="Banfield J.F."/>
        </authorList>
    </citation>
    <scope>NUCLEOTIDE SEQUENCE [LARGE SCALE GENOMIC DNA]</scope>
</reference>
<feature type="transmembrane region" description="Helical" evidence="1">
    <location>
        <begin position="31"/>
        <end position="49"/>
    </location>
</feature>
<sequence>MIVVYIPGVSLIVSALLLASTGYLIGTPLKILQVLVPSALLAITIALYMTMNDRERLVWNEFQQHHDLLVKELCITQSSASLHTILYQTNKCLARKGAEIQYSIQAFQSDGIVSVPSPDEIGKFYAKGVDYWHLYQACEYMGLVGEEVPQWPVVKSAPVQMGRKPLSSPKS</sequence>
<dbReference type="AlphaFoldDB" id="A0A1F6FJ76"/>
<gene>
    <name evidence="2" type="ORF">A2392_00670</name>
</gene>